<sequence length="116" mass="14078">MIKSRLFLRLDSNRRMQDSTDRKCATRHCAKHHPQFIDRVAYGKNYCLYLFYFFEVTLYTYMPNTCIPTSCHPYIYFCSIQMFSCFQIVSDYWKKFQCRAGTTWCPLKYPSRPCHF</sequence>
<keyword evidence="2" id="KW-1185">Reference proteome</keyword>
<evidence type="ECO:0000313" key="2">
    <source>
        <dbReference type="Proteomes" id="UP001062846"/>
    </source>
</evidence>
<evidence type="ECO:0000313" key="1">
    <source>
        <dbReference type="EMBL" id="KAI8536295.1"/>
    </source>
</evidence>
<proteinExistence type="predicted"/>
<gene>
    <name evidence="1" type="ORF">RHMOL_Rhmol10G0246400</name>
</gene>
<dbReference type="EMBL" id="CM046397">
    <property type="protein sequence ID" value="KAI8536295.1"/>
    <property type="molecule type" value="Genomic_DNA"/>
</dbReference>
<organism evidence="1 2">
    <name type="scientific">Rhododendron molle</name>
    <name type="common">Chinese azalea</name>
    <name type="synonym">Azalea mollis</name>
    <dbReference type="NCBI Taxonomy" id="49168"/>
    <lineage>
        <taxon>Eukaryota</taxon>
        <taxon>Viridiplantae</taxon>
        <taxon>Streptophyta</taxon>
        <taxon>Embryophyta</taxon>
        <taxon>Tracheophyta</taxon>
        <taxon>Spermatophyta</taxon>
        <taxon>Magnoliopsida</taxon>
        <taxon>eudicotyledons</taxon>
        <taxon>Gunneridae</taxon>
        <taxon>Pentapetalae</taxon>
        <taxon>asterids</taxon>
        <taxon>Ericales</taxon>
        <taxon>Ericaceae</taxon>
        <taxon>Ericoideae</taxon>
        <taxon>Rhodoreae</taxon>
        <taxon>Rhododendron</taxon>
    </lineage>
</organism>
<protein>
    <submittedName>
        <fullName evidence="1">Uncharacterized protein</fullName>
    </submittedName>
</protein>
<dbReference type="Proteomes" id="UP001062846">
    <property type="component" value="Chromosome 10"/>
</dbReference>
<reference evidence="1" key="1">
    <citation type="submission" date="2022-02" db="EMBL/GenBank/DDBJ databases">
        <title>Plant Genome Project.</title>
        <authorList>
            <person name="Zhang R.-G."/>
        </authorList>
    </citation>
    <scope>NUCLEOTIDE SEQUENCE</scope>
    <source>
        <strain evidence="1">AT1</strain>
    </source>
</reference>
<name>A0ACC0M644_RHOML</name>
<accession>A0ACC0M644</accession>
<comment type="caution">
    <text evidence="1">The sequence shown here is derived from an EMBL/GenBank/DDBJ whole genome shotgun (WGS) entry which is preliminary data.</text>
</comment>